<reference evidence="3" key="1">
    <citation type="submission" date="2015-06" db="EMBL/GenBank/DDBJ databases">
        <authorList>
            <person name="Joergensen T."/>
        </authorList>
    </citation>
    <scope>NUCLEOTIDE SEQUENCE</scope>
    <source>
        <plasmid evidence="3">pRGFK1366</plasmid>
    </source>
</reference>
<keyword evidence="1" id="KW-0175">Coiled coil</keyword>
<evidence type="ECO:0008006" key="4">
    <source>
        <dbReference type="Google" id="ProtNLM"/>
    </source>
</evidence>
<dbReference type="InterPro" id="IPR001668">
    <property type="entry name" value="Mob_Pre"/>
</dbReference>
<dbReference type="Pfam" id="PF01076">
    <property type="entry name" value="Mob_Pre"/>
    <property type="match status" value="1"/>
</dbReference>
<dbReference type="NCBIfam" id="NF041497">
    <property type="entry name" value="MobV"/>
    <property type="match status" value="1"/>
</dbReference>
<feature type="coiled-coil region" evidence="1">
    <location>
        <begin position="247"/>
        <end position="274"/>
    </location>
</feature>
<evidence type="ECO:0000256" key="1">
    <source>
        <dbReference type="SAM" id="Coils"/>
    </source>
</evidence>
<protein>
    <recommendedName>
        <fullName evidence="4">Plasmid recombination enzyme</fullName>
    </recommendedName>
</protein>
<keyword evidence="3" id="KW-0614">Plasmid</keyword>
<dbReference type="GO" id="GO:0003677">
    <property type="term" value="F:DNA binding"/>
    <property type="evidence" value="ECO:0007669"/>
    <property type="project" value="InterPro"/>
</dbReference>
<reference evidence="3" key="2">
    <citation type="submission" date="2015-07" db="EMBL/GenBank/DDBJ databases">
        <title>Plasmids, circular viruses and viroids from rat gut.</title>
        <authorList>
            <person name="Jorgensen T.J."/>
            <person name="Hansen M.A."/>
            <person name="Xu Z."/>
            <person name="Tabak M.A."/>
            <person name="Sorensen S.J."/>
            <person name="Hansen L.H."/>
        </authorList>
    </citation>
    <scope>NUCLEOTIDE SEQUENCE</scope>
    <source>
        <plasmid evidence="3">pRGFK1366</plasmid>
    </source>
</reference>
<sequence>MSYGIIRVQKFKRTAVHGIQIHDKREKESRTNPDIDRDRTPNNYTLQHCENLSDEVQKRIQSLNLKRSVRKDAVVMCQALITSDHDFFKDLDTETQSKFFMESFEFLQKKFDKYNILSATIHLDEKTPHMHVNFVPVVNGKLSAKELLTPDYLRELQTDFYNEIGKRFGLERGEPRAEKVKHLETEIYKIETRKEKLKELENSLMGDKGFINAEDVKAQGALLKKETPEEIAQRLEKKYVRPHLLRNRVLEDEIKEKDKEISKLTSENRILRRKELGYDNLMKDFDYLLDYRDLSAKSKKQLKEIAHVFSIRDEYDRRTQGQKKGEYNPIYGTFADYLKSAREKEKEKKENKIPLGERLFKEFEENNKQKYNQEFEVLKISNFNRSEFENKKEKLTKKYEINDENYLKFLLEKKDNSKEFLEIVEKQEKKIKTKQESEHKKQQEKIKQIKKSVSKGLMR</sequence>
<evidence type="ECO:0000256" key="2">
    <source>
        <dbReference type="SAM" id="MobiDB-lite"/>
    </source>
</evidence>
<proteinExistence type="predicted"/>
<dbReference type="GO" id="GO:0006310">
    <property type="term" value="P:DNA recombination"/>
    <property type="evidence" value="ECO:0007669"/>
    <property type="project" value="InterPro"/>
</dbReference>
<evidence type="ECO:0000313" key="3">
    <source>
        <dbReference type="EMBL" id="CRY97086.1"/>
    </source>
</evidence>
<accession>A0A0H5Q4X7</accession>
<dbReference type="AlphaFoldDB" id="A0A0H5Q4X7"/>
<dbReference type="Gene3D" id="3.30.930.30">
    <property type="match status" value="1"/>
</dbReference>
<dbReference type="CDD" id="cd17242">
    <property type="entry name" value="MobM_relaxase"/>
    <property type="match status" value="1"/>
</dbReference>
<feature type="compositionally biased region" description="Basic and acidic residues" evidence="2">
    <location>
        <begin position="430"/>
        <end position="447"/>
    </location>
</feature>
<feature type="region of interest" description="Disordered" evidence="2">
    <location>
        <begin position="430"/>
        <end position="459"/>
    </location>
</feature>
<geneLocation type="plasmid" evidence="3">
    <name>pRGFK1366</name>
</geneLocation>
<name>A0A0H5Q4X7_9ZZZZ</name>
<organism evidence="3">
    <name type="scientific">uncultured prokaryote</name>
    <dbReference type="NCBI Taxonomy" id="198431"/>
    <lineage>
        <taxon>unclassified sequences</taxon>
        <taxon>environmental samples</taxon>
    </lineage>
</organism>
<dbReference type="EMBL" id="LN853927">
    <property type="protein sequence ID" value="CRY97086.1"/>
    <property type="molecule type" value="Genomic_DNA"/>
</dbReference>
<feature type="compositionally biased region" description="Basic residues" evidence="2">
    <location>
        <begin position="448"/>
        <end position="459"/>
    </location>
</feature>